<dbReference type="EMBL" id="UINC01174225">
    <property type="protein sequence ID" value="SVD80242.1"/>
    <property type="molecule type" value="Genomic_DNA"/>
</dbReference>
<evidence type="ECO:0000313" key="1">
    <source>
        <dbReference type="EMBL" id="SVD80242.1"/>
    </source>
</evidence>
<protein>
    <submittedName>
        <fullName evidence="1">Uncharacterized protein</fullName>
    </submittedName>
</protein>
<sequence length="36" mass="4216">MMFRNTPQLWYLVTTFFGSQRAAGAKHTTRGRVQWA</sequence>
<accession>A0A382YAA0</accession>
<feature type="non-terminal residue" evidence="1">
    <location>
        <position position="36"/>
    </location>
</feature>
<proteinExistence type="predicted"/>
<name>A0A382YAA0_9ZZZZ</name>
<gene>
    <name evidence="1" type="ORF">METZ01_LOCUS433096</name>
</gene>
<dbReference type="AlphaFoldDB" id="A0A382YAA0"/>
<reference evidence="1" key="1">
    <citation type="submission" date="2018-05" db="EMBL/GenBank/DDBJ databases">
        <authorList>
            <person name="Lanie J.A."/>
            <person name="Ng W.-L."/>
            <person name="Kazmierczak K.M."/>
            <person name="Andrzejewski T.M."/>
            <person name="Davidsen T.M."/>
            <person name="Wayne K.J."/>
            <person name="Tettelin H."/>
            <person name="Glass J.I."/>
            <person name="Rusch D."/>
            <person name="Podicherti R."/>
            <person name="Tsui H.-C.T."/>
            <person name="Winkler M.E."/>
        </authorList>
    </citation>
    <scope>NUCLEOTIDE SEQUENCE</scope>
</reference>
<organism evidence="1">
    <name type="scientific">marine metagenome</name>
    <dbReference type="NCBI Taxonomy" id="408172"/>
    <lineage>
        <taxon>unclassified sequences</taxon>
        <taxon>metagenomes</taxon>
        <taxon>ecological metagenomes</taxon>
    </lineage>
</organism>